<evidence type="ECO:0000313" key="1">
    <source>
        <dbReference type="EMBL" id="EEQ97303.1"/>
    </source>
</evidence>
<dbReference type="InParanoid" id="C5M173"/>
<dbReference type="InterPro" id="IPR027417">
    <property type="entry name" value="P-loop_NTPase"/>
</dbReference>
<protein>
    <recommendedName>
        <fullName evidence="3">DNA helicase</fullName>
    </recommendedName>
</protein>
<evidence type="ECO:0000313" key="2">
    <source>
        <dbReference type="Proteomes" id="UP000007800"/>
    </source>
</evidence>
<dbReference type="PANTHER" id="PTHR47642">
    <property type="entry name" value="ATP-DEPENDENT DNA HELICASE"/>
    <property type="match status" value="1"/>
</dbReference>
<reference evidence="1 2" key="1">
    <citation type="submission" date="2008-07" db="EMBL/GenBank/DDBJ databases">
        <authorList>
            <person name="El-Sayed N."/>
            <person name="Caler E."/>
            <person name="Inman J."/>
            <person name="Amedeo P."/>
            <person name="Hass B."/>
            <person name="Wortman J."/>
        </authorList>
    </citation>
    <scope>NUCLEOTIDE SEQUENCE [LARGE SCALE GENOMIC DNA]</scope>
    <source>
        <strain evidence="2">ATCC 50983 / TXsc</strain>
    </source>
</reference>
<dbReference type="RefSeq" id="XP_002764586.1">
    <property type="nucleotide sequence ID" value="XM_002764540.1"/>
</dbReference>
<dbReference type="SUPFAM" id="SSF52540">
    <property type="entry name" value="P-loop containing nucleoside triphosphate hydrolases"/>
    <property type="match status" value="1"/>
</dbReference>
<gene>
    <name evidence="1" type="ORF">Pmar_PMAR024747</name>
</gene>
<dbReference type="AlphaFoldDB" id="C5M173"/>
<name>C5M173_PERM5</name>
<organism evidence="2">
    <name type="scientific">Perkinsus marinus (strain ATCC 50983 / TXsc)</name>
    <dbReference type="NCBI Taxonomy" id="423536"/>
    <lineage>
        <taxon>Eukaryota</taxon>
        <taxon>Sar</taxon>
        <taxon>Alveolata</taxon>
        <taxon>Perkinsozoa</taxon>
        <taxon>Perkinsea</taxon>
        <taxon>Perkinsida</taxon>
        <taxon>Perkinsidae</taxon>
        <taxon>Perkinsus</taxon>
    </lineage>
</organism>
<dbReference type="Gene3D" id="2.30.30.940">
    <property type="match status" value="1"/>
</dbReference>
<keyword evidence="2" id="KW-1185">Reference proteome</keyword>
<accession>C5M173</accession>
<evidence type="ECO:0008006" key="3">
    <source>
        <dbReference type="Google" id="ProtNLM"/>
    </source>
</evidence>
<dbReference type="InterPro" id="IPR051055">
    <property type="entry name" value="PIF1_helicase"/>
</dbReference>
<sequence length="385" mass="43409">MKVLSIIRDRDGGTRPPRFPHTTICLTNRQADEYNKMHLEALSGEEFAIRATDTVHRSLGSNFSFRDVDAMGFKPTIHLKKGCRVMASVNDPAKRFTNGMLGEVLDIKFFGEEPVVTVKFDGEGNPVTLRRQRFDVHGSTGDVLFTREQIPLTLCAAVTAHKTVGAIFQGAWVQLPFKGVPPEQDDRITDYWSAAWLAGAAYTILSRVGDSSRIRLHPLRNCMDPSLLLPIFFTDPEAADFDALCRTQNWLAYEESPLVSERMGQDDLNTNSVPPRDNEDDLPRAHFLRVESKIDNLGTVVEDRIQLLALTLHFSSLQASFQGQSTNPVVYCMMRPTVFQKISQTPMVTQAKFYQSLHERLNLTHDDIDDEHLEKLIKDSVTDSQ</sequence>
<dbReference type="Proteomes" id="UP000007800">
    <property type="component" value="Unassembled WGS sequence"/>
</dbReference>
<dbReference type="OrthoDB" id="442928at2759"/>
<dbReference type="EMBL" id="GG687290">
    <property type="protein sequence ID" value="EEQ97303.1"/>
    <property type="molecule type" value="Genomic_DNA"/>
</dbReference>
<proteinExistence type="predicted"/>
<dbReference type="GeneID" id="9054528"/>